<keyword evidence="1" id="KW-0645">Protease</keyword>
<evidence type="ECO:0000313" key="1">
    <source>
        <dbReference type="EMBL" id="PWN46882.1"/>
    </source>
</evidence>
<reference evidence="1 2" key="1">
    <citation type="journal article" date="2018" name="Mol. Biol. Evol.">
        <title>Broad Genomic Sampling Reveals a Smut Pathogenic Ancestry of the Fungal Clade Ustilaginomycotina.</title>
        <authorList>
            <person name="Kijpornyongpan T."/>
            <person name="Mondo S.J."/>
            <person name="Barry K."/>
            <person name="Sandor L."/>
            <person name="Lee J."/>
            <person name="Lipzen A."/>
            <person name="Pangilinan J."/>
            <person name="LaButti K."/>
            <person name="Hainaut M."/>
            <person name="Henrissat B."/>
            <person name="Grigoriev I.V."/>
            <person name="Spatafora J.W."/>
            <person name="Aime M.C."/>
        </authorList>
    </citation>
    <scope>NUCLEOTIDE SEQUENCE [LARGE SCALE GENOMIC DNA]</scope>
    <source>
        <strain evidence="1 2">SA 807</strain>
    </source>
</reference>
<protein>
    <submittedName>
        <fullName evidence="1">Aminopeptidase P, cytoplasmic</fullName>
    </submittedName>
</protein>
<proteinExistence type="predicted"/>
<organism evidence="1 2">
    <name type="scientific">Violaceomyces palustris</name>
    <dbReference type="NCBI Taxonomy" id="1673888"/>
    <lineage>
        <taxon>Eukaryota</taxon>
        <taxon>Fungi</taxon>
        <taxon>Dikarya</taxon>
        <taxon>Basidiomycota</taxon>
        <taxon>Ustilaginomycotina</taxon>
        <taxon>Ustilaginomycetes</taxon>
        <taxon>Violaceomycetales</taxon>
        <taxon>Violaceomycetaceae</taxon>
        <taxon>Violaceomyces</taxon>
    </lineage>
</organism>
<evidence type="ECO:0000313" key="2">
    <source>
        <dbReference type="Proteomes" id="UP000245626"/>
    </source>
</evidence>
<dbReference type="EMBL" id="KZ820653">
    <property type="protein sequence ID" value="PWN46882.1"/>
    <property type="molecule type" value="Genomic_DNA"/>
</dbReference>
<dbReference type="Proteomes" id="UP000245626">
    <property type="component" value="Unassembled WGS sequence"/>
</dbReference>
<keyword evidence="1" id="KW-0031">Aminopeptidase</keyword>
<sequence length="719" mass="79612">MSCFSFLLSSSHSRRRPSAPESKVSYDQDNLSICSGTTTLVSSSLADEKRVKVASLSSTFPMTASKPDKTSARLSSLREAMKLDACDFYIVPTDDSHGSEYTAPPDQRRAFISGFTGSAGTAIVSHHSAHLFTDGRYHVQAAEQLDDNWTLHKVGLSGVLDWKDWLIQQVSSFTPGSLVRVGIDPTLVSALEGKDIMHRLASSSPSPTKAELVFPSRNLVDVAWGDQRPPASDAEVKVHDLKYAGQPAEEKIKDIVQDLKSSFPPGSAWIVTALDEIAWVLNLRGASIPCNPVFPAYLVINQSKTWLFVSDQLLKPGSEAQRYVKDGLGIEVRPYDSVWDFLRSTEWTGDVEAARKHSSRSSQGGQEGGEGSSAEQHGQSLVTKEAKLVSNEKASYAVANAVGDENFESVYNCPLVMRKAVKNEAELAGFRSSHLRDGAAWVRWSAWLEEEVRKKGSKIDEWSAAMELRRLREETELYAGMDSYDPISASGPNAALPHYETPERGSRIIDTETPYLNDSGAQYLDGTIDCTRTVHFGKPTPEQKRAYTRVLQGHISIDMAKFPSGTTGGQIDCLARQHLWKDGYNYLHGTGHGVGSYLNVHEGPQGFSFSSGGSKVPVALKKGMVLSNEPGFYEEGQFGIRIESLVAVVSKKTHRGFGNVGWLGFERITQVPISRDLLDFRRMSQEEKDWLKKHNDEVREKILPLIRNDRRAVRWLKRQ</sequence>
<gene>
    <name evidence="1" type="ORF">IE53DRAFT_390974</name>
</gene>
<name>A0ACD0NM56_9BASI</name>
<accession>A0ACD0NM56</accession>
<keyword evidence="1" id="KW-0378">Hydrolase</keyword>
<keyword evidence="2" id="KW-1185">Reference proteome</keyword>